<accession>A0A450WKG7</accession>
<reference evidence="1" key="1">
    <citation type="submission" date="2019-02" db="EMBL/GenBank/DDBJ databases">
        <authorList>
            <person name="Gruber-Vodicka R. H."/>
            <person name="Seah K. B. B."/>
        </authorList>
    </citation>
    <scope>NUCLEOTIDE SEQUENCE</scope>
    <source>
        <strain evidence="1">BECK_BY7</strain>
    </source>
</reference>
<gene>
    <name evidence="1" type="ORF">BECKLFY1418C_GA0070996_103231</name>
</gene>
<dbReference type="EMBL" id="CAADFN010000032">
    <property type="protein sequence ID" value="VFK17509.1"/>
    <property type="molecule type" value="Genomic_DNA"/>
</dbReference>
<name>A0A450WKG7_9GAMM</name>
<proteinExistence type="predicted"/>
<protein>
    <submittedName>
        <fullName evidence="1">Uncharacterized protein</fullName>
    </submittedName>
</protein>
<organism evidence="1">
    <name type="scientific">Candidatus Kentrum sp. LFY</name>
    <dbReference type="NCBI Taxonomy" id="2126342"/>
    <lineage>
        <taxon>Bacteria</taxon>
        <taxon>Pseudomonadati</taxon>
        <taxon>Pseudomonadota</taxon>
        <taxon>Gammaproteobacteria</taxon>
        <taxon>Candidatus Kentrum</taxon>
    </lineage>
</organism>
<sequence length="67" mass="7957">MKETYRRTSMYVARAPNAGFGLLRPLLLPVIAAHYHTIWPHDLREIERLVFENKETLSGKYHEYRSL</sequence>
<evidence type="ECO:0000313" key="1">
    <source>
        <dbReference type="EMBL" id="VFK17509.1"/>
    </source>
</evidence>
<dbReference type="AlphaFoldDB" id="A0A450WKG7"/>